<dbReference type="Pfam" id="PF01734">
    <property type="entry name" value="Patatin"/>
    <property type="match status" value="1"/>
</dbReference>
<keyword evidence="1" id="KW-0443">Lipid metabolism</keyword>
<dbReference type="GO" id="GO:0006629">
    <property type="term" value="P:lipid metabolic process"/>
    <property type="evidence" value="ECO:0007669"/>
    <property type="project" value="UniProtKB-KW"/>
</dbReference>
<feature type="domain" description="PNPLA" evidence="2">
    <location>
        <begin position="6"/>
        <end position="190"/>
    </location>
</feature>
<dbReference type="SUPFAM" id="SSF52151">
    <property type="entry name" value="FabD/lysophospholipase-like"/>
    <property type="match status" value="1"/>
</dbReference>
<dbReference type="PANTHER" id="PTHR46394">
    <property type="entry name" value="ANNEXIN"/>
    <property type="match status" value="1"/>
</dbReference>
<dbReference type="InterPro" id="IPR016035">
    <property type="entry name" value="Acyl_Trfase/lysoPLipase"/>
</dbReference>
<dbReference type="PROSITE" id="PS51635">
    <property type="entry name" value="PNPLA"/>
    <property type="match status" value="1"/>
</dbReference>
<sequence length="298" mass="33964">MTIKHLVISGGGPTLIQVLGAIQHLETNNFLNMSDIETIYGTSAGAIIGILICLKYDWETINDYIIKRPWKDVFAIKVDNILEAYKKKGLFDIKTIEKCFKPLFDAKDILLDINLEDFYNLTKIELHFFSFEINEYKVQDISYLTHPQLSLLTAVQMTSALPILVSPVCIEDKCYIDGGLSTNYPLKYCIETGKQLDEILGFKNHYSEEDKDTINTESNIIQFLFSFLYKAVFSVSTHNIQPEINYEVICDTKLLTFDFLRNALSDIEVRKSLFSSGTESAVQFLSKQNISTLLENSI</sequence>
<reference evidence="3" key="1">
    <citation type="journal article" date="2020" name="Nature">
        <title>Giant virus diversity and host interactions through global metagenomics.</title>
        <authorList>
            <person name="Schulz F."/>
            <person name="Roux S."/>
            <person name="Paez-Espino D."/>
            <person name="Jungbluth S."/>
            <person name="Walsh D.A."/>
            <person name="Denef V.J."/>
            <person name="McMahon K.D."/>
            <person name="Konstantinidis K.T."/>
            <person name="Eloe-Fadrosh E.A."/>
            <person name="Kyrpides N.C."/>
            <person name="Woyke T."/>
        </authorList>
    </citation>
    <scope>NUCLEOTIDE SEQUENCE</scope>
    <source>
        <strain evidence="3">GVMAG-S-1101165-79</strain>
    </source>
</reference>
<dbReference type="Gene3D" id="3.40.1090.10">
    <property type="entry name" value="Cytosolic phospholipase A2 catalytic domain"/>
    <property type="match status" value="1"/>
</dbReference>
<evidence type="ECO:0000259" key="2">
    <source>
        <dbReference type="PROSITE" id="PS51635"/>
    </source>
</evidence>
<protein>
    <recommendedName>
        <fullName evidence="2">PNPLA domain-containing protein</fullName>
    </recommendedName>
</protein>
<dbReference type="PANTHER" id="PTHR46394:SF1">
    <property type="entry name" value="PNPLA DOMAIN-CONTAINING PROTEIN"/>
    <property type="match status" value="1"/>
</dbReference>
<evidence type="ECO:0000313" key="3">
    <source>
        <dbReference type="EMBL" id="QHS81966.1"/>
    </source>
</evidence>
<proteinExistence type="predicted"/>
<evidence type="ECO:0000256" key="1">
    <source>
        <dbReference type="ARBA" id="ARBA00023098"/>
    </source>
</evidence>
<dbReference type="InterPro" id="IPR052580">
    <property type="entry name" value="Lipid_Hydrolase"/>
</dbReference>
<accession>A0A6C0AQT6</accession>
<organism evidence="3">
    <name type="scientific">viral metagenome</name>
    <dbReference type="NCBI Taxonomy" id="1070528"/>
    <lineage>
        <taxon>unclassified sequences</taxon>
        <taxon>metagenomes</taxon>
        <taxon>organismal metagenomes</taxon>
    </lineage>
</organism>
<name>A0A6C0AQT6_9ZZZZ</name>
<dbReference type="AlphaFoldDB" id="A0A6C0AQT6"/>
<dbReference type="EMBL" id="MN740762">
    <property type="protein sequence ID" value="QHS81966.1"/>
    <property type="molecule type" value="Genomic_DNA"/>
</dbReference>
<dbReference type="InterPro" id="IPR002641">
    <property type="entry name" value="PNPLA_dom"/>
</dbReference>